<reference evidence="3 5" key="1">
    <citation type="journal article" date="2014" name="Genome Announc.">
        <title>Complete Genome Sequence of a Virulent Strain, Streptococcus iniae ISET0901, Isolated from Diseased Tilapia.</title>
        <authorList>
            <person name="Pridgeon J.W."/>
            <person name="Zhang D."/>
            <person name="Zhang L."/>
        </authorList>
    </citation>
    <scope>NUCLEOTIDE SEQUENCE [LARGE SCALE GENOMIC DNA]</scope>
    <source>
        <strain evidence="3 5">ISET0901</strain>
    </source>
</reference>
<evidence type="ECO:0000313" key="6">
    <source>
        <dbReference type="Proteomes" id="UP000269148"/>
    </source>
</evidence>
<proteinExistence type="predicted"/>
<dbReference type="Proteomes" id="UP000025245">
    <property type="component" value="Chromosome"/>
</dbReference>
<evidence type="ECO:0000313" key="5">
    <source>
        <dbReference type="Proteomes" id="UP000025245"/>
    </source>
</evidence>
<dbReference type="NCBIfam" id="TIGR00566">
    <property type="entry name" value="trpG_papA"/>
    <property type="match status" value="1"/>
</dbReference>
<keyword evidence="1" id="KW-0315">Glutamine amidotransferase</keyword>
<dbReference type="GO" id="GO:0004049">
    <property type="term" value="F:anthranilate synthase activity"/>
    <property type="evidence" value="ECO:0007669"/>
    <property type="project" value="TreeGrafter"/>
</dbReference>
<evidence type="ECO:0000313" key="3">
    <source>
        <dbReference type="EMBL" id="AHY15143.1"/>
    </source>
</evidence>
<dbReference type="Gene3D" id="3.40.50.880">
    <property type="match status" value="1"/>
</dbReference>
<dbReference type="InterPro" id="IPR029062">
    <property type="entry name" value="Class_I_gatase-like"/>
</dbReference>
<dbReference type="STRING" id="1346.BMF34_01490"/>
<dbReference type="InterPro" id="IPR050472">
    <property type="entry name" value="Anth_synth/Amidotransfase"/>
</dbReference>
<dbReference type="Proteomes" id="UP000269148">
    <property type="component" value="Unassembled WGS sequence"/>
</dbReference>
<dbReference type="SUPFAM" id="SSF52317">
    <property type="entry name" value="Class I glutamine amidotransferase-like"/>
    <property type="match status" value="1"/>
</dbReference>
<dbReference type="SMR" id="A0A3L8LRT6"/>
<dbReference type="FunFam" id="3.40.50.880:FF:000003">
    <property type="entry name" value="Anthranilate synthase component II"/>
    <property type="match status" value="1"/>
</dbReference>
<dbReference type="GO" id="GO:0005829">
    <property type="term" value="C:cytosol"/>
    <property type="evidence" value="ECO:0007669"/>
    <property type="project" value="TreeGrafter"/>
</dbReference>
<keyword evidence="5" id="KW-1185">Reference proteome</keyword>
<dbReference type="KEGG" id="siq:DQ08_01300"/>
<dbReference type="RefSeq" id="WP_003100582.1">
    <property type="nucleotide sequence ID" value="NZ_CP010783.1"/>
</dbReference>
<organism evidence="4 6">
    <name type="scientific">Streptococcus iniae</name>
    <name type="common">Streptococcus shiloi</name>
    <dbReference type="NCBI Taxonomy" id="1346"/>
    <lineage>
        <taxon>Bacteria</taxon>
        <taxon>Bacillati</taxon>
        <taxon>Bacillota</taxon>
        <taxon>Bacilli</taxon>
        <taxon>Lactobacillales</taxon>
        <taxon>Streptococcaceae</taxon>
        <taxon>Streptococcus</taxon>
    </lineage>
</organism>
<feature type="domain" description="Glutamine amidotransferase" evidence="2">
    <location>
        <begin position="3"/>
        <end position="183"/>
    </location>
</feature>
<dbReference type="CDD" id="cd01743">
    <property type="entry name" value="GATase1_Anthranilate_Synthase"/>
    <property type="match status" value="1"/>
</dbReference>
<dbReference type="GO" id="GO:0000162">
    <property type="term" value="P:L-tryptophan biosynthetic process"/>
    <property type="evidence" value="ECO:0007669"/>
    <property type="project" value="TreeGrafter"/>
</dbReference>
<protein>
    <submittedName>
        <fullName evidence="4">Aminodeoxychorismate/anthranilate synthase component II</fullName>
    </submittedName>
    <submittedName>
        <fullName evidence="3">Anthranilate synthase subunit II</fullName>
    </submittedName>
</protein>
<accession>A0A3L8LRT6</accession>
<dbReference type="PRINTS" id="PR00097">
    <property type="entry name" value="ANTSNTHASEII"/>
</dbReference>
<dbReference type="Pfam" id="PF00117">
    <property type="entry name" value="GATase"/>
    <property type="match status" value="1"/>
</dbReference>
<evidence type="ECO:0000259" key="2">
    <source>
        <dbReference type="Pfam" id="PF00117"/>
    </source>
</evidence>
<gene>
    <name evidence="4" type="ORF">DIY07_01220</name>
    <name evidence="3" type="ORF">DQ08_01300</name>
</gene>
<dbReference type="PANTHER" id="PTHR43418:SF8">
    <property type="entry name" value="SYNTHASE COMPONENT II, PUTATIVE-RELATED"/>
    <property type="match status" value="1"/>
</dbReference>
<dbReference type="AlphaFoldDB" id="A0A3L8LRT6"/>
<dbReference type="EMBL" id="QLQD01000016">
    <property type="protein sequence ID" value="RLU58936.1"/>
    <property type="molecule type" value="Genomic_DNA"/>
</dbReference>
<evidence type="ECO:0000313" key="4">
    <source>
        <dbReference type="EMBL" id="RLU58936.1"/>
    </source>
</evidence>
<name>A0A3L8LRT6_STRIN</name>
<dbReference type="PRINTS" id="PR00099">
    <property type="entry name" value="CPSGATASE"/>
</dbReference>
<reference evidence="4 6" key="2">
    <citation type="submission" date="2018-06" db="EMBL/GenBank/DDBJ databases">
        <title>Mutators as drivers of adaptation in pathogenic bacteria and a risk factor for host jumps and vaccine escape.</title>
        <authorList>
            <person name="Barnes A.C."/>
            <person name="Silayeva O."/>
        </authorList>
    </citation>
    <scope>NUCLEOTIDE SEQUENCE [LARGE SCALE GENOMIC DNA]</scope>
    <source>
        <strain evidence="4 6">QMA0445</strain>
    </source>
</reference>
<dbReference type="EMBL" id="CP007586">
    <property type="protein sequence ID" value="AHY15143.1"/>
    <property type="molecule type" value="Genomic_DNA"/>
</dbReference>
<dbReference type="PRINTS" id="PR00096">
    <property type="entry name" value="GATASE"/>
</dbReference>
<evidence type="ECO:0000256" key="1">
    <source>
        <dbReference type="ARBA" id="ARBA00022962"/>
    </source>
</evidence>
<dbReference type="OrthoDB" id="9804328at2"/>
<dbReference type="InterPro" id="IPR017926">
    <property type="entry name" value="GATASE"/>
</dbReference>
<dbReference type="InterPro" id="IPR006221">
    <property type="entry name" value="TrpG/PapA_dom"/>
</dbReference>
<dbReference type="KEGG" id="sio:DW64_01295"/>
<dbReference type="KEGG" id="siz:SI82_01585"/>
<sequence length="191" mass="21705">MILLIDNYDSFTYNLAQYLMAFDQVLVLNNQDEKLWQKAHEADALVFSPGPGWPKDANQMPALIQHYIDKKPILGICLGHQAIAETLGGSLRLATYVMHGKQSQVDITHDSDLFLGLPKELTVMRYHSIVVDQLPEDFIITAKDKHDHEIMAFEHNYLPVYGLQFHPESIGTPEGMTLIDNFITIVKKNKD</sequence>
<dbReference type="PANTHER" id="PTHR43418">
    <property type="entry name" value="MULTIFUNCTIONAL TRYPTOPHAN BIOSYNTHESIS PROTEIN-RELATED"/>
    <property type="match status" value="1"/>
</dbReference>
<dbReference type="PROSITE" id="PS51273">
    <property type="entry name" value="GATASE_TYPE_1"/>
    <property type="match status" value="1"/>
</dbReference>
<dbReference type="GeneID" id="35766434"/>